<dbReference type="PROSITE" id="PS50011">
    <property type="entry name" value="PROTEIN_KINASE_DOM"/>
    <property type="match status" value="1"/>
</dbReference>
<comment type="catalytic activity">
    <reaction evidence="7">
        <text>L-threonyl-[protein] + ATP = O-phospho-L-threonyl-[protein] + ADP + H(+)</text>
        <dbReference type="Rhea" id="RHEA:46608"/>
        <dbReference type="Rhea" id="RHEA-COMP:11060"/>
        <dbReference type="Rhea" id="RHEA-COMP:11605"/>
        <dbReference type="ChEBI" id="CHEBI:15378"/>
        <dbReference type="ChEBI" id="CHEBI:30013"/>
        <dbReference type="ChEBI" id="CHEBI:30616"/>
        <dbReference type="ChEBI" id="CHEBI:61977"/>
        <dbReference type="ChEBI" id="CHEBI:456216"/>
        <dbReference type="EC" id="2.7.11.1"/>
    </reaction>
</comment>
<keyword evidence="6" id="KW-0067">ATP-binding</keyword>
<dbReference type="GeneID" id="77810340"/>
<keyword evidence="3" id="KW-0808">Transferase</keyword>
<dbReference type="SMART" id="SM00220">
    <property type="entry name" value="S_TKc"/>
    <property type="match status" value="1"/>
</dbReference>
<keyword evidence="4" id="KW-0547">Nucleotide-binding</keyword>
<evidence type="ECO:0000313" key="12">
    <source>
        <dbReference type="Proteomes" id="UP001164743"/>
    </source>
</evidence>
<feature type="region of interest" description="Disordered" evidence="9">
    <location>
        <begin position="31"/>
        <end position="68"/>
    </location>
</feature>
<dbReference type="PANTHER" id="PTHR47634:SF9">
    <property type="entry name" value="PROTEIN KINASE DOMAIN-CONTAINING PROTEIN-RELATED"/>
    <property type="match status" value="1"/>
</dbReference>
<dbReference type="Proteomes" id="UP001164743">
    <property type="component" value="Chromosome 5A"/>
</dbReference>
<dbReference type="InterPro" id="IPR000719">
    <property type="entry name" value="Prot_kinase_dom"/>
</dbReference>
<evidence type="ECO:0000256" key="5">
    <source>
        <dbReference type="ARBA" id="ARBA00022777"/>
    </source>
</evidence>
<proteinExistence type="predicted"/>
<accession>A0ABY7CIP4</accession>
<evidence type="ECO:0000256" key="7">
    <source>
        <dbReference type="ARBA" id="ARBA00047899"/>
    </source>
</evidence>
<name>A0ABY7CIP4_9BASI</name>
<organism evidence="11 12">
    <name type="scientific">Puccinia triticina</name>
    <dbReference type="NCBI Taxonomy" id="208348"/>
    <lineage>
        <taxon>Eukaryota</taxon>
        <taxon>Fungi</taxon>
        <taxon>Dikarya</taxon>
        <taxon>Basidiomycota</taxon>
        <taxon>Pucciniomycotina</taxon>
        <taxon>Pucciniomycetes</taxon>
        <taxon>Pucciniales</taxon>
        <taxon>Pucciniaceae</taxon>
        <taxon>Puccinia</taxon>
    </lineage>
</organism>
<keyword evidence="5" id="KW-0418">Kinase</keyword>
<protein>
    <recommendedName>
        <fullName evidence="1">non-specific serine/threonine protein kinase</fullName>
        <ecNumber evidence="1">2.7.11.1</ecNumber>
    </recommendedName>
</protein>
<dbReference type="SUPFAM" id="SSF56112">
    <property type="entry name" value="Protein kinase-like (PK-like)"/>
    <property type="match status" value="1"/>
</dbReference>
<reference evidence="11" key="1">
    <citation type="submission" date="2022-10" db="EMBL/GenBank/DDBJ databases">
        <title>Puccinia triticina Genome sequencing and assembly.</title>
        <authorList>
            <person name="Li C."/>
        </authorList>
    </citation>
    <scope>NUCLEOTIDE SEQUENCE</scope>
    <source>
        <strain evidence="11">Pt15</strain>
    </source>
</reference>
<dbReference type="EC" id="2.7.11.1" evidence="1"/>
<dbReference type="EMBL" id="CP110425">
    <property type="protein sequence ID" value="WAQ85086.1"/>
    <property type="molecule type" value="Genomic_DNA"/>
</dbReference>
<feature type="domain" description="Protein kinase" evidence="10">
    <location>
        <begin position="1"/>
        <end position="387"/>
    </location>
</feature>
<evidence type="ECO:0000256" key="3">
    <source>
        <dbReference type="ARBA" id="ARBA00022679"/>
    </source>
</evidence>
<dbReference type="InterPro" id="IPR051334">
    <property type="entry name" value="SRPK"/>
</dbReference>
<evidence type="ECO:0000256" key="2">
    <source>
        <dbReference type="ARBA" id="ARBA00022527"/>
    </source>
</evidence>
<evidence type="ECO:0000313" key="11">
    <source>
        <dbReference type="EMBL" id="WAQ85086.1"/>
    </source>
</evidence>
<dbReference type="RefSeq" id="XP_053020641.1">
    <property type="nucleotide sequence ID" value="XM_053169445.1"/>
</dbReference>
<evidence type="ECO:0000256" key="8">
    <source>
        <dbReference type="ARBA" id="ARBA00048679"/>
    </source>
</evidence>
<evidence type="ECO:0000256" key="4">
    <source>
        <dbReference type="ARBA" id="ARBA00022741"/>
    </source>
</evidence>
<keyword evidence="2" id="KW-0723">Serine/threonine-protein kinase</keyword>
<dbReference type="PANTHER" id="PTHR47634">
    <property type="entry name" value="PROTEIN KINASE DOMAIN-CONTAINING PROTEIN-RELATED"/>
    <property type="match status" value="1"/>
</dbReference>
<dbReference type="Gene3D" id="1.10.510.10">
    <property type="entry name" value="Transferase(Phosphotransferase) domain 1"/>
    <property type="match status" value="1"/>
</dbReference>
<dbReference type="InterPro" id="IPR011009">
    <property type="entry name" value="Kinase-like_dom_sf"/>
</dbReference>
<sequence length="409" mass="45093">MTEVYRFQGPLQLFGGLGGKHTVLSSLTKLGHRPRPANRQHAADPSTSPFADRAGRVAHPGPLPSSLAPRSAPGFPHGFSIVEETDPQKCPILSGVYLSYRYVHTHESYRLDRHVALKVTRASKAYTEVAQNETKLHQRAATANPWSHCSTTSPTRLHRECGIVHTGIKAENVAVSIPNIENLIRAGLQDPRKTEGDPRTSSPFLASQIHTTRLEENEQRDYSSISVKLCDLGNGPSPATKDADVGIQTAAYRSPEVTSSRLRGTAGWTFGASAVWSVFGIFELLSGSHLFHTPADYNRDDHLNQIVDMLGTFPFDMITAGEYIPLHIFDMEIMKKMQNIEDWCLRKMMAFNGFESEIIGCLEAILIVDPAKRPEAGQILNDPDHWLGPEKTTVTRHGKLSGLSVFLGP</sequence>
<evidence type="ECO:0000256" key="1">
    <source>
        <dbReference type="ARBA" id="ARBA00012513"/>
    </source>
</evidence>
<gene>
    <name evidence="11" type="ORF">PtA15_5A660</name>
</gene>
<evidence type="ECO:0000259" key="10">
    <source>
        <dbReference type="PROSITE" id="PS50011"/>
    </source>
</evidence>
<keyword evidence="12" id="KW-1185">Reference proteome</keyword>
<evidence type="ECO:0000256" key="9">
    <source>
        <dbReference type="SAM" id="MobiDB-lite"/>
    </source>
</evidence>
<comment type="catalytic activity">
    <reaction evidence="8">
        <text>L-seryl-[protein] + ATP = O-phospho-L-seryl-[protein] + ADP + H(+)</text>
        <dbReference type="Rhea" id="RHEA:17989"/>
        <dbReference type="Rhea" id="RHEA-COMP:9863"/>
        <dbReference type="Rhea" id="RHEA-COMP:11604"/>
        <dbReference type="ChEBI" id="CHEBI:15378"/>
        <dbReference type="ChEBI" id="CHEBI:29999"/>
        <dbReference type="ChEBI" id="CHEBI:30616"/>
        <dbReference type="ChEBI" id="CHEBI:83421"/>
        <dbReference type="ChEBI" id="CHEBI:456216"/>
        <dbReference type="EC" id="2.7.11.1"/>
    </reaction>
</comment>
<evidence type="ECO:0000256" key="6">
    <source>
        <dbReference type="ARBA" id="ARBA00022840"/>
    </source>
</evidence>